<evidence type="ECO:0000256" key="6">
    <source>
        <dbReference type="ARBA" id="ARBA00051441"/>
    </source>
</evidence>
<protein>
    <recommendedName>
        <fullName evidence="10">cystathionine gamma-synthase</fullName>
        <ecNumber evidence="10">2.5.1.48</ecNumber>
    </recommendedName>
    <alternativeName>
        <fullName evidence="11">O-succinylhomoserine (thiol)-lyase</fullName>
    </alternativeName>
</protein>
<dbReference type="SUPFAM" id="SSF53383">
    <property type="entry name" value="PLP-dependent transferases"/>
    <property type="match status" value="1"/>
</dbReference>
<dbReference type="FunFam" id="3.90.1150.10:FF:000063">
    <property type="entry name" value="Probable cystathionine gamma-synthase"/>
    <property type="match status" value="1"/>
</dbReference>
<dbReference type="OrthoDB" id="10047078at2759"/>
<dbReference type="AlphaFoldDB" id="A0A381LBB8"/>
<dbReference type="Gene3D" id="3.40.640.10">
    <property type="entry name" value="Type I PLP-dependent aspartate aminotransferase-like (Major domain)"/>
    <property type="match status" value="1"/>
</dbReference>
<evidence type="ECO:0000256" key="4">
    <source>
        <dbReference type="ARBA" id="ARBA00022898"/>
    </source>
</evidence>
<dbReference type="PANTHER" id="PTHR42699:SF1">
    <property type="entry name" value="CYSTATHIONINE GAMMA-SYNTHASE-RELATED"/>
    <property type="match status" value="1"/>
</dbReference>
<gene>
    <name evidence="12" type="ORF">BGT96224V2_LOCUS4344</name>
</gene>
<dbReference type="GO" id="GO:0030170">
    <property type="term" value="F:pyridoxal phosphate binding"/>
    <property type="evidence" value="ECO:0007669"/>
    <property type="project" value="InterPro"/>
</dbReference>
<dbReference type="Pfam" id="PF01053">
    <property type="entry name" value="Cys_Met_Meta_PP"/>
    <property type="match status" value="1"/>
</dbReference>
<dbReference type="PANTHER" id="PTHR42699">
    <property type="match status" value="1"/>
</dbReference>
<dbReference type="GO" id="GO:0009086">
    <property type="term" value="P:methionine biosynthetic process"/>
    <property type="evidence" value="ECO:0007669"/>
    <property type="project" value="UniProtKB-KW"/>
</dbReference>
<accession>A0A381LBB8</accession>
<keyword evidence="4" id="KW-0663">Pyridoxal phosphate</keyword>
<evidence type="ECO:0000256" key="2">
    <source>
        <dbReference type="ARBA" id="ARBA00022605"/>
    </source>
</evidence>
<evidence type="ECO:0000256" key="3">
    <source>
        <dbReference type="ARBA" id="ARBA00022679"/>
    </source>
</evidence>
<evidence type="ECO:0000313" key="12">
    <source>
        <dbReference type="EMBL" id="SUZ11178.1"/>
    </source>
</evidence>
<dbReference type="EMBL" id="UIGY01000112">
    <property type="protein sequence ID" value="SUZ11178.1"/>
    <property type="molecule type" value="Genomic_DNA"/>
</dbReference>
<evidence type="ECO:0000256" key="9">
    <source>
        <dbReference type="ARBA" id="ARBA00061376"/>
    </source>
</evidence>
<proteinExistence type="inferred from homology"/>
<evidence type="ECO:0000256" key="1">
    <source>
        <dbReference type="ARBA" id="ARBA00001933"/>
    </source>
</evidence>
<dbReference type="FunFam" id="3.40.640.10:FF:000111">
    <property type="entry name" value="Cystathionine gamma-synthase"/>
    <property type="match status" value="1"/>
</dbReference>
<dbReference type="GO" id="GO:0019346">
    <property type="term" value="P:transsulfuration"/>
    <property type="evidence" value="ECO:0007669"/>
    <property type="project" value="InterPro"/>
</dbReference>
<dbReference type="Gene3D" id="3.90.1150.10">
    <property type="entry name" value="Aspartate Aminotransferase, domain 1"/>
    <property type="match status" value="1"/>
</dbReference>
<keyword evidence="3" id="KW-0808">Transferase</keyword>
<comment type="similarity">
    <text evidence="9">Belongs to the trans-sulfuration enzymes family. MET7 subfamily.</text>
</comment>
<comment type="pathway">
    <text evidence="8">Amino-acid biosynthesis; L-methionine biosynthesis via de novo pathway; L-cystathionine from O-succinyl-L-homoserine: step 1/1.</text>
</comment>
<evidence type="ECO:0000256" key="11">
    <source>
        <dbReference type="ARBA" id="ARBA00083849"/>
    </source>
</evidence>
<evidence type="ECO:0000256" key="8">
    <source>
        <dbReference type="ARBA" id="ARBA00060510"/>
    </source>
</evidence>
<keyword evidence="5" id="KW-0486">Methionine biosynthesis</keyword>
<dbReference type="InterPro" id="IPR015424">
    <property type="entry name" value="PyrdxlP-dep_Trfase"/>
</dbReference>
<reference evidence="12" key="1">
    <citation type="submission" date="2018-07" db="EMBL/GenBank/DDBJ databases">
        <authorList>
            <person name="Quirk P.G."/>
            <person name="Krulwich T.A."/>
        </authorList>
    </citation>
    <scope>NUCLEOTIDE SEQUENCE</scope>
    <source>
        <strain evidence="12">96224</strain>
    </source>
</reference>
<dbReference type="EC" id="2.5.1.48" evidence="10"/>
<dbReference type="InterPro" id="IPR051750">
    <property type="entry name" value="Trans-sulfuration_enzymes"/>
</dbReference>
<dbReference type="InterPro" id="IPR015422">
    <property type="entry name" value="PyrdxlP-dep_Trfase_small"/>
</dbReference>
<evidence type="ECO:0000256" key="5">
    <source>
        <dbReference type="ARBA" id="ARBA00023167"/>
    </source>
</evidence>
<comment type="cofactor">
    <cofactor evidence="1">
        <name>pyridoxal 5'-phosphate</name>
        <dbReference type="ChEBI" id="CHEBI:597326"/>
    </cofactor>
</comment>
<keyword evidence="2" id="KW-0028">Amino-acid biosynthesis</keyword>
<dbReference type="InterPro" id="IPR015421">
    <property type="entry name" value="PyrdxlP-dep_Trfase_major"/>
</dbReference>
<name>A0A381LBB8_BLUGR</name>
<dbReference type="GO" id="GO:0003962">
    <property type="term" value="F:cystathionine gamma-synthase activity"/>
    <property type="evidence" value="ECO:0007669"/>
    <property type="project" value="UniProtKB-EC"/>
</dbReference>
<comment type="catalytic activity">
    <reaction evidence="6">
        <text>O-succinyl-L-homoserine + L-cysteine = L,L-cystathionine + succinate + H(+)</text>
        <dbReference type="Rhea" id="RHEA:20397"/>
        <dbReference type="ChEBI" id="CHEBI:15378"/>
        <dbReference type="ChEBI" id="CHEBI:30031"/>
        <dbReference type="ChEBI" id="CHEBI:35235"/>
        <dbReference type="ChEBI" id="CHEBI:57661"/>
        <dbReference type="ChEBI" id="CHEBI:58161"/>
        <dbReference type="EC" id="2.5.1.48"/>
    </reaction>
</comment>
<sequence length="602" mass="67748">MELGESIPPATLHAVSVSLPTWQDNIDYEEGRARVIDKLSTGYPRSITAFSKELLERYGKSYHSHALLLPSSRAAKRCMEFLQSAKSMILPDHFQQLDFVLDHSKTNLEALKRLSPSISAVFFPAEAFTTAKKYWQHTGEGVSSRKVEFCHKLFTEGILVEQGEDSISNLMGTRGVCTGPRRYQKGVRENSGVKTFSKQEFSRDESNEIAPVIGSEAQEESQFLEERFGRNLDVSFADIAKSAIRRRIAGLSLDKNESSGTRELNICRNGSRDATLTENDVYLWPCGMNSIFNTHKMLMEARGTMKSIYFGFPYVDTLKILEKFGPGCLFYGYGSLEEFDDLEERLKAGEKYLALFCEFPGNPLLTAPDLLRIRKLADTYDFAVVIDETIGNYTNVDVLPYVDVVVSSLSKIFSGECNVLGGASLLNPNGRYYHNLKKIAENGEYEDNYWPEDAIFMERNSRDFVVRSRKINENAEAICKILLESPIIKDVHYPKYNTSKNHYDACRRPTGGYGGLISFVFHRKEQAIAFYDRIEAAKGPSLGTNFTLVSPYVLLAHYFELDWAAQFGVPEDLIRISVGLEDLADLLPKFESALQAAGKIAI</sequence>
<comment type="function">
    <text evidence="7">Catalyzes the formation of L-cystathionine from O-succinyl-L-homoserine (OSHS) and L-cysteine, via a gamma-replacement reaction. In the absence of thiol, catalyzes gamma-elimination to form 2-oxobutanoate, succinate and ammonia.</text>
</comment>
<evidence type="ECO:0000256" key="10">
    <source>
        <dbReference type="ARBA" id="ARBA00066530"/>
    </source>
</evidence>
<organism evidence="12">
    <name type="scientific">Blumeria graminis f. sp. tritici 96224</name>
    <dbReference type="NCBI Taxonomy" id="1268274"/>
    <lineage>
        <taxon>Eukaryota</taxon>
        <taxon>Fungi</taxon>
        <taxon>Dikarya</taxon>
        <taxon>Ascomycota</taxon>
        <taxon>Pezizomycotina</taxon>
        <taxon>Leotiomycetes</taxon>
        <taxon>Erysiphales</taxon>
        <taxon>Erysiphaceae</taxon>
        <taxon>Blumeria</taxon>
    </lineage>
</organism>
<dbReference type="InterPro" id="IPR000277">
    <property type="entry name" value="Cys/Met-Metab_PyrdxlP-dep_enz"/>
</dbReference>
<evidence type="ECO:0000256" key="7">
    <source>
        <dbReference type="ARBA" id="ARBA00058439"/>
    </source>
</evidence>